<feature type="non-terminal residue" evidence="1">
    <location>
        <position position="36"/>
    </location>
</feature>
<evidence type="ECO:0000313" key="1">
    <source>
        <dbReference type="EMBL" id="KKL06163.1"/>
    </source>
</evidence>
<organism evidence="1">
    <name type="scientific">marine sediment metagenome</name>
    <dbReference type="NCBI Taxonomy" id="412755"/>
    <lineage>
        <taxon>unclassified sequences</taxon>
        <taxon>metagenomes</taxon>
        <taxon>ecological metagenomes</taxon>
    </lineage>
</organism>
<dbReference type="EMBL" id="LAZR01043821">
    <property type="protein sequence ID" value="KKL06163.1"/>
    <property type="molecule type" value="Genomic_DNA"/>
</dbReference>
<dbReference type="AlphaFoldDB" id="A0A0F9D221"/>
<gene>
    <name evidence="1" type="ORF">LCGC14_2598730</name>
</gene>
<proteinExistence type="predicted"/>
<reference evidence="1" key="1">
    <citation type="journal article" date="2015" name="Nature">
        <title>Complex archaea that bridge the gap between prokaryotes and eukaryotes.</title>
        <authorList>
            <person name="Spang A."/>
            <person name="Saw J.H."/>
            <person name="Jorgensen S.L."/>
            <person name="Zaremba-Niedzwiedzka K."/>
            <person name="Martijn J."/>
            <person name="Lind A.E."/>
            <person name="van Eijk R."/>
            <person name="Schleper C."/>
            <person name="Guy L."/>
            <person name="Ettema T.J."/>
        </authorList>
    </citation>
    <scope>NUCLEOTIDE SEQUENCE</scope>
</reference>
<sequence length="36" mass="4305">MFRAATIVAVTKESRREMKHTFPDSTHFSQLKRRKI</sequence>
<comment type="caution">
    <text evidence="1">The sequence shown here is derived from an EMBL/GenBank/DDBJ whole genome shotgun (WGS) entry which is preliminary data.</text>
</comment>
<name>A0A0F9D221_9ZZZZ</name>
<accession>A0A0F9D221</accession>
<protein>
    <submittedName>
        <fullName evidence="1">Uncharacterized protein</fullName>
    </submittedName>
</protein>